<feature type="transmembrane region" description="Helical" evidence="6">
    <location>
        <begin position="121"/>
        <end position="141"/>
    </location>
</feature>
<evidence type="ECO:0000256" key="2">
    <source>
        <dbReference type="ARBA" id="ARBA00005982"/>
    </source>
</evidence>
<evidence type="ECO:0000313" key="7">
    <source>
        <dbReference type="EnsemblPlants" id="Kaladp0032s0163.2.v1.1"/>
    </source>
</evidence>
<feature type="transmembrane region" description="Helical" evidence="6">
    <location>
        <begin position="480"/>
        <end position="501"/>
    </location>
</feature>
<feature type="transmembrane region" description="Helical" evidence="6">
    <location>
        <begin position="358"/>
        <end position="379"/>
    </location>
</feature>
<feature type="transmembrane region" description="Helical" evidence="6">
    <location>
        <begin position="399"/>
        <end position="419"/>
    </location>
</feature>
<comment type="similarity">
    <text evidence="2">Belongs to the major facilitator superfamily. Proton-dependent oligopeptide transporter (POT/PTR) (TC 2.A.17) family.</text>
</comment>
<dbReference type="InterPro" id="IPR000109">
    <property type="entry name" value="POT_fam"/>
</dbReference>
<reference evidence="7" key="1">
    <citation type="submission" date="2021-01" db="UniProtKB">
        <authorList>
            <consortium name="EnsemblPlants"/>
        </authorList>
    </citation>
    <scope>IDENTIFICATION</scope>
</reference>
<keyword evidence="5 6" id="KW-0472">Membrane</keyword>
<evidence type="ECO:0008006" key="9">
    <source>
        <dbReference type="Google" id="ProtNLM"/>
    </source>
</evidence>
<feature type="transmembrane region" description="Helical" evidence="6">
    <location>
        <begin position="522"/>
        <end position="545"/>
    </location>
</feature>
<evidence type="ECO:0000256" key="6">
    <source>
        <dbReference type="SAM" id="Phobius"/>
    </source>
</evidence>
<dbReference type="OMA" id="LPTIMFA"/>
<keyword evidence="3 6" id="KW-0812">Transmembrane</keyword>
<feature type="transmembrane region" description="Helical" evidence="6">
    <location>
        <begin position="213"/>
        <end position="232"/>
    </location>
</feature>
<feature type="transmembrane region" description="Helical" evidence="6">
    <location>
        <begin position="238"/>
        <end position="258"/>
    </location>
</feature>
<dbReference type="AlphaFoldDB" id="A0A7N0TBW5"/>
<sequence>MMIANGKGDKEKETTKSSTMMSCFVKSHKAEHDEVKEEMCEVKARKAGGWKSMPYILGNETFERLATIGILANFMVYLQTQLHMKLVAATNLINIWSGCSSFAPLLGAFISDAYLGRFRTIAFASIASLLGMGLLTLTAWIPQLHPPKCTPQHLKLNQCLGPTQSQLGVLLGALALLGIGTGGIRPCSIPFGVDQFDPTTEEGRRGINSFFNWYYATFTLVLLIALTAVVYIQNSVSWVLGFGIPTGLMFGSIILFFFGTRVYVYVKPEGSVFTDMARVYVAAYKKRKVKLPETNVEGLYYDPPLQTAMFVSKLPLTNEFRVLNRAALITDGDLSDEGVPNDKWRLCNIQQIEEAKCLLRIIPVWASGIICFTSMSQQGTFTVAQALKMDRHLGPTFKIPPGSMSFISMITIGIFIPIYDRILVPVARRITRHEGGITLLQRIGIGMVFSILSMIVAGLVEARRRDSANAHDLPDGVSPMSVMWLAPQLVLMGLAEAFNIIGQIEFYNKQFPENMRSIANSLLSVTMGGASYLSSAIVMIVHATTGKHGRPDWLANNINEGRVDYFYYIISVLGLLNMIYFVVVARQYQYKAGTMVKEDHKKESTFDTEMTPNTM</sequence>
<evidence type="ECO:0000313" key="8">
    <source>
        <dbReference type="Proteomes" id="UP000594263"/>
    </source>
</evidence>
<feature type="transmembrane region" description="Helical" evidence="6">
    <location>
        <begin position="565"/>
        <end position="585"/>
    </location>
</feature>
<feature type="transmembrane region" description="Helical" evidence="6">
    <location>
        <begin position="86"/>
        <end position="109"/>
    </location>
</feature>
<feature type="transmembrane region" description="Helical" evidence="6">
    <location>
        <begin position="61"/>
        <end position="80"/>
    </location>
</feature>
<keyword evidence="4 6" id="KW-1133">Transmembrane helix</keyword>
<dbReference type="CDD" id="cd17416">
    <property type="entry name" value="MFS_NPF1_2"/>
    <property type="match status" value="1"/>
</dbReference>
<dbReference type="Gramene" id="Kaladp0032s0163.2.v1.1">
    <property type="protein sequence ID" value="Kaladp0032s0163.2.v1.1"/>
    <property type="gene ID" value="Kaladp0032s0163.v1.1"/>
</dbReference>
<evidence type="ECO:0000256" key="3">
    <source>
        <dbReference type="ARBA" id="ARBA00022692"/>
    </source>
</evidence>
<dbReference type="SUPFAM" id="SSF103473">
    <property type="entry name" value="MFS general substrate transporter"/>
    <property type="match status" value="1"/>
</dbReference>
<evidence type="ECO:0000256" key="4">
    <source>
        <dbReference type="ARBA" id="ARBA00022989"/>
    </source>
</evidence>
<dbReference type="GO" id="GO:0016020">
    <property type="term" value="C:membrane"/>
    <property type="evidence" value="ECO:0007669"/>
    <property type="project" value="UniProtKB-SubCell"/>
</dbReference>
<proteinExistence type="inferred from homology"/>
<dbReference type="Gene3D" id="1.20.1250.20">
    <property type="entry name" value="MFS general substrate transporter like domains"/>
    <property type="match status" value="1"/>
</dbReference>
<evidence type="ECO:0000256" key="5">
    <source>
        <dbReference type="ARBA" id="ARBA00023136"/>
    </source>
</evidence>
<dbReference type="EnsemblPlants" id="Kaladp0032s0163.2.v1.1">
    <property type="protein sequence ID" value="Kaladp0032s0163.2.v1.1"/>
    <property type="gene ID" value="Kaladp0032s0163.v1.1"/>
</dbReference>
<keyword evidence="8" id="KW-1185">Reference proteome</keyword>
<organism evidence="7 8">
    <name type="scientific">Kalanchoe fedtschenkoi</name>
    <name type="common">Lavender scallops</name>
    <name type="synonym">South American air plant</name>
    <dbReference type="NCBI Taxonomy" id="63787"/>
    <lineage>
        <taxon>Eukaryota</taxon>
        <taxon>Viridiplantae</taxon>
        <taxon>Streptophyta</taxon>
        <taxon>Embryophyta</taxon>
        <taxon>Tracheophyta</taxon>
        <taxon>Spermatophyta</taxon>
        <taxon>Magnoliopsida</taxon>
        <taxon>eudicotyledons</taxon>
        <taxon>Gunneridae</taxon>
        <taxon>Pentapetalae</taxon>
        <taxon>Saxifragales</taxon>
        <taxon>Crassulaceae</taxon>
        <taxon>Kalanchoe</taxon>
    </lineage>
</organism>
<protein>
    <recommendedName>
        <fullName evidence="9">Nitrate transporter</fullName>
    </recommendedName>
</protein>
<dbReference type="Proteomes" id="UP000594263">
    <property type="component" value="Unplaced"/>
</dbReference>
<comment type="subcellular location">
    <subcellularLocation>
        <location evidence="1">Membrane</location>
        <topology evidence="1">Multi-pass membrane protein</topology>
    </subcellularLocation>
</comment>
<accession>A0A7N0TBW5</accession>
<dbReference type="InterPro" id="IPR036259">
    <property type="entry name" value="MFS_trans_sf"/>
</dbReference>
<name>A0A7N0TBW5_KALFE</name>
<dbReference type="GO" id="GO:0022857">
    <property type="term" value="F:transmembrane transporter activity"/>
    <property type="evidence" value="ECO:0007669"/>
    <property type="project" value="InterPro"/>
</dbReference>
<dbReference type="EnsemblPlants" id="Kaladp0032s0163.1.v1.1">
    <property type="protein sequence ID" value="Kaladp0032s0163.1.v1.1"/>
    <property type="gene ID" value="Kaladp0032s0163.v1.1"/>
</dbReference>
<dbReference type="PANTHER" id="PTHR11654">
    <property type="entry name" value="OLIGOPEPTIDE TRANSPORTER-RELATED"/>
    <property type="match status" value="1"/>
</dbReference>
<feature type="transmembrane region" description="Helical" evidence="6">
    <location>
        <begin position="439"/>
        <end position="460"/>
    </location>
</feature>
<dbReference type="Gramene" id="Kaladp0032s0163.1.v1.1">
    <property type="protein sequence ID" value="Kaladp0032s0163.1.v1.1"/>
    <property type="gene ID" value="Kaladp0032s0163.v1.1"/>
</dbReference>
<feature type="transmembrane region" description="Helical" evidence="6">
    <location>
        <begin position="161"/>
        <end position="179"/>
    </location>
</feature>
<evidence type="ECO:0000256" key="1">
    <source>
        <dbReference type="ARBA" id="ARBA00004141"/>
    </source>
</evidence>
<dbReference type="Pfam" id="PF00854">
    <property type="entry name" value="PTR2"/>
    <property type="match status" value="1"/>
</dbReference>